<reference evidence="2" key="1">
    <citation type="submission" date="2016-03" db="EMBL/GenBank/DDBJ databases">
        <title>Updated assembly of Pseudogymnoascus destructans, the fungus causing white-nose syndrome of bats.</title>
        <authorList>
            <person name="Palmer J.M."/>
            <person name="Drees K.P."/>
            <person name="Foster J.T."/>
            <person name="Lindner D.L."/>
        </authorList>
    </citation>
    <scope>NUCLEOTIDE SEQUENCE [LARGE SCALE GENOMIC DNA]</scope>
    <source>
        <strain evidence="2">20631-21</strain>
    </source>
</reference>
<dbReference type="OrthoDB" id="3440197at2759"/>
<dbReference type="AlphaFoldDB" id="A0A177AJL7"/>
<name>A0A177AJL7_9PEZI</name>
<dbReference type="EMBL" id="KV441389">
    <property type="protein sequence ID" value="OAF61491.1"/>
    <property type="molecule type" value="Genomic_DNA"/>
</dbReference>
<dbReference type="Proteomes" id="UP000077154">
    <property type="component" value="Unassembled WGS sequence"/>
</dbReference>
<evidence type="ECO:0000256" key="1">
    <source>
        <dbReference type="SAM" id="MobiDB-lite"/>
    </source>
</evidence>
<feature type="compositionally biased region" description="Polar residues" evidence="1">
    <location>
        <begin position="55"/>
        <end position="64"/>
    </location>
</feature>
<accession>A0A177AJL7</accession>
<sequence>MSVEKLDLLWMGQSAMTFESFFLPLMKGFDEMPPGQTPAPAHDPSTSAHGHRAQSVISQHQQPSPVDLPEEDLDCTCKDCLKFAAFTEDLAAKSVKFYFSTEGSAGVTA</sequence>
<dbReference type="VEuPathDB" id="FungiDB:GMDG_06769"/>
<dbReference type="GeneID" id="36285064"/>
<gene>
    <name evidence="2" type="ORF">VC83_01978</name>
</gene>
<proteinExistence type="predicted"/>
<protein>
    <submittedName>
        <fullName evidence="2">Uncharacterized protein</fullName>
    </submittedName>
</protein>
<feature type="region of interest" description="Disordered" evidence="1">
    <location>
        <begin position="32"/>
        <end position="69"/>
    </location>
</feature>
<evidence type="ECO:0000313" key="2">
    <source>
        <dbReference type="EMBL" id="OAF61491.1"/>
    </source>
</evidence>
<organism evidence="2">
    <name type="scientific">Pseudogymnoascus destructans</name>
    <dbReference type="NCBI Taxonomy" id="655981"/>
    <lineage>
        <taxon>Eukaryota</taxon>
        <taxon>Fungi</taxon>
        <taxon>Dikarya</taxon>
        <taxon>Ascomycota</taxon>
        <taxon>Pezizomycotina</taxon>
        <taxon>Leotiomycetes</taxon>
        <taxon>Thelebolales</taxon>
        <taxon>Thelebolaceae</taxon>
        <taxon>Pseudogymnoascus</taxon>
    </lineage>
</organism>
<dbReference type="RefSeq" id="XP_024326766.1">
    <property type="nucleotide sequence ID" value="XM_024465648.1"/>
</dbReference>